<proteinExistence type="predicted"/>
<reference evidence="2 3" key="1">
    <citation type="journal article" date="2013" name="Genome Announc.">
        <title>Draft Genome Sequence of Rhizobium mesoamericanum STM3625, a Nitrogen-Fixing Symbiont of Mimosa pudica Isolated in French Guiana (South America).</title>
        <authorList>
            <person name="Moulin L."/>
            <person name="Mornico D."/>
            <person name="Melkonian R."/>
            <person name="Klonowska A."/>
        </authorList>
    </citation>
    <scope>NUCLEOTIDE SEQUENCE [LARGE SCALE GENOMIC DNA]</scope>
    <source>
        <strain evidence="2 3">STM3625</strain>
    </source>
</reference>
<keyword evidence="1" id="KW-1133">Transmembrane helix</keyword>
<feature type="transmembrane region" description="Helical" evidence="1">
    <location>
        <begin position="73"/>
        <end position="90"/>
    </location>
</feature>
<evidence type="ECO:0008006" key="4">
    <source>
        <dbReference type="Google" id="ProtNLM"/>
    </source>
</evidence>
<evidence type="ECO:0000313" key="3">
    <source>
        <dbReference type="Proteomes" id="UP000009319"/>
    </source>
</evidence>
<accession>K0PX05</accession>
<evidence type="ECO:0000256" key="1">
    <source>
        <dbReference type="SAM" id="Phobius"/>
    </source>
</evidence>
<keyword evidence="1" id="KW-0812">Transmembrane</keyword>
<keyword evidence="3" id="KW-1185">Reference proteome</keyword>
<name>K0PX05_9HYPH</name>
<gene>
    <name evidence="2" type="ORF">BN77_p11000</name>
</gene>
<dbReference type="Proteomes" id="UP000009319">
    <property type="component" value="Unassembled WGS sequence"/>
</dbReference>
<dbReference type="EMBL" id="CANI01000039">
    <property type="protein sequence ID" value="CCM78333.1"/>
    <property type="molecule type" value="Genomic_DNA"/>
</dbReference>
<protein>
    <recommendedName>
        <fullName evidence="4">Transmembrane protein</fullName>
    </recommendedName>
</protein>
<comment type="caution">
    <text evidence="2">The sequence shown here is derived from an EMBL/GenBank/DDBJ whole genome shotgun (WGS) entry which is preliminary data.</text>
</comment>
<sequence>MTNIRAHGFESKAQLEEYLNDIESTGPDLGPGSSQVPIEEEIERLWKQVAELRNGISSVLRATENRARRSTSLWLKIGTVMAILFLGRLAQNL</sequence>
<keyword evidence="1" id="KW-0472">Membrane</keyword>
<dbReference type="HOGENOM" id="CLU_2397558_0_0_5"/>
<evidence type="ECO:0000313" key="2">
    <source>
        <dbReference type="EMBL" id="CCM78333.1"/>
    </source>
</evidence>
<organism evidence="2 3">
    <name type="scientific">Rhizobium mesoamericanum STM3625</name>
    <dbReference type="NCBI Taxonomy" id="1211777"/>
    <lineage>
        <taxon>Bacteria</taxon>
        <taxon>Pseudomonadati</taxon>
        <taxon>Pseudomonadota</taxon>
        <taxon>Alphaproteobacteria</taxon>
        <taxon>Hyphomicrobiales</taxon>
        <taxon>Rhizobiaceae</taxon>
        <taxon>Rhizobium/Agrobacterium group</taxon>
        <taxon>Rhizobium</taxon>
    </lineage>
</organism>
<dbReference type="AlphaFoldDB" id="K0PX05"/>